<protein>
    <submittedName>
        <fullName evidence="4">Uncharacterized protein</fullName>
    </submittedName>
</protein>
<dbReference type="GO" id="GO:0004860">
    <property type="term" value="F:protein kinase inhibitor activity"/>
    <property type="evidence" value="ECO:0007669"/>
    <property type="project" value="UniProtKB-KW"/>
</dbReference>
<feature type="compositionally biased region" description="Basic and acidic residues" evidence="3">
    <location>
        <begin position="167"/>
        <end position="181"/>
    </location>
</feature>
<dbReference type="PANTHER" id="PTHR33142:SF66">
    <property type="entry name" value="CYCLIN-DEPENDENT PROTEIN KINASE INHIBITOR SMR3"/>
    <property type="match status" value="1"/>
</dbReference>
<evidence type="ECO:0000256" key="1">
    <source>
        <dbReference type="ARBA" id="ARBA00023013"/>
    </source>
</evidence>
<keyword evidence="2" id="KW-0131">Cell cycle</keyword>
<organism evidence="4 5">
    <name type="scientific">Eucalyptus globulus</name>
    <name type="common">Tasmanian blue gum</name>
    <dbReference type="NCBI Taxonomy" id="34317"/>
    <lineage>
        <taxon>Eukaryota</taxon>
        <taxon>Viridiplantae</taxon>
        <taxon>Streptophyta</taxon>
        <taxon>Embryophyta</taxon>
        <taxon>Tracheophyta</taxon>
        <taxon>Spermatophyta</taxon>
        <taxon>Magnoliopsida</taxon>
        <taxon>eudicotyledons</taxon>
        <taxon>Gunneridae</taxon>
        <taxon>Pentapetalae</taxon>
        <taxon>rosids</taxon>
        <taxon>malvids</taxon>
        <taxon>Myrtales</taxon>
        <taxon>Myrtaceae</taxon>
        <taxon>Myrtoideae</taxon>
        <taxon>Eucalypteae</taxon>
        <taxon>Eucalyptus</taxon>
    </lineage>
</organism>
<sequence length="181" mass="20751">MHYFMRNISSPIITTMSDGSEQLLAEDEQETIRSDTLKSPQLEFDYEIAQISPLDHVGIETDHLSPRKAIRTVRKEKEEEEEGGKTSFREEHELVEEDGENNDGFRTPTSSDHKIPVMTQCPPAPMKPKPTKKRKLSSPSMLSDDRHREVIDLDLSEEVESLLQPTHRNEVKKGRRDGNNN</sequence>
<dbReference type="PANTHER" id="PTHR33142">
    <property type="entry name" value="CYCLIN-DEPENDENT PROTEIN KINASE INHIBITOR SMR13"/>
    <property type="match status" value="1"/>
</dbReference>
<comment type="caution">
    <text evidence="4">The sequence shown here is derived from an EMBL/GenBank/DDBJ whole genome shotgun (WGS) entry which is preliminary data.</text>
</comment>
<evidence type="ECO:0000256" key="2">
    <source>
        <dbReference type="ARBA" id="ARBA00023306"/>
    </source>
</evidence>
<reference evidence="4 5" key="1">
    <citation type="submission" date="2024-11" db="EMBL/GenBank/DDBJ databases">
        <title>Chromosome-level genome assembly of Eucalyptus globulus Labill. provides insights into its genome evolution.</title>
        <authorList>
            <person name="Li X."/>
        </authorList>
    </citation>
    <scope>NUCLEOTIDE SEQUENCE [LARGE SCALE GENOMIC DNA]</scope>
    <source>
        <strain evidence="4">CL2024</strain>
        <tissue evidence="4">Fresh tender leaves</tissue>
    </source>
</reference>
<name>A0ABD3LPV7_EUCGL</name>
<proteinExistence type="predicted"/>
<accession>A0ABD3LPV7</accession>
<evidence type="ECO:0000313" key="4">
    <source>
        <dbReference type="EMBL" id="KAL3753798.1"/>
    </source>
</evidence>
<evidence type="ECO:0000256" key="3">
    <source>
        <dbReference type="SAM" id="MobiDB-lite"/>
    </source>
</evidence>
<dbReference type="InterPro" id="IPR040389">
    <property type="entry name" value="SMR"/>
</dbReference>
<keyword evidence="5" id="KW-1185">Reference proteome</keyword>
<dbReference type="AlphaFoldDB" id="A0ABD3LPV7"/>
<dbReference type="Proteomes" id="UP001634007">
    <property type="component" value="Unassembled WGS sequence"/>
</dbReference>
<feature type="compositionally biased region" description="Basic and acidic residues" evidence="3">
    <location>
        <begin position="73"/>
        <end position="92"/>
    </location>
</feature>
<dbReference type="EMBL" id="JBJKBG010000001">
    <property type="protein sequence ID" value="KAL3753798.1"/>
    <property type="molecule type" value="Genomic_DNA"/>
</dbReference>
<feature type="region of interest" description="Disordered" evidence="3">
    <location>
        <begin position="57"/>
        <end position="181"/>
    </location>
</feature>
<keyword evidence="1" id="KW-0649">Protein kinase inhibitor</keyword>
<evidence type="ECO:0000313" key="5">
    <source>
        <dbReference type="Proteomes" id="UP001634007"/>
    </source>
</evidence>
<gene>
    <name evidence="4" type="ORF">ACJRO7_001094</name>
</gene>